<organism evidence="2 3">
    <name type="scientific">Trypanosoma equiperdum</name>
    <dbReference type="NCBI Taxonomy" id="5694"/>
    <lineage>
        <taxon>Eukaryota</taxon>
        <taxon>Discoba</taxon>
        <taxon>Euglenozoa</taxon>
        <taxon>Kinetoplastea</taxon>
        <taxon>Metakinetoplastina</taxon>
        <taxon>Trypanosomatida</taxon>
        <taxon>Trypanosomatidae</taxon>
        <taxon>Trypanosoma</taxon>
    </lineage>
</organism>
<evidence type="ECO:0000313" key="2">
    <source>
        <dbReference type="EMBL" id="SCU72371.1"/>
    </source>
</evidence>
<keyword evidence="3" id="KW-1185">Reference proteome</keyword>
<comment type="caution">
    <text evidence="2">The sequence shown here is derived from an EMBL/GenBank/DDBJ whole genome shotgun (WGS) entry which is preliminary data.</text>
</comment>
<feature type="region of interest" description="Disordered" evidence="1">
    <location>
        <begin position="320"/>
        <end position="369"/>
    </location>
</feature>
<accession>A0A1G4IIM8</accession>
<proteinExistence type="predicted"/>
<dbReference type="VEuPathDB" id="TriTrypDB:TEOVI_000394700"/>
<dbReference type="GeneID" id="92377887"/>
<evidence type="ECO:0000256" key="1">
    <source>
        <dbReference type="SAM" id="MobiDB-lite"/>
    </source>
</evidence>
<sequence length="369" mass="40483">MFSTTTGSFCGPSLSQPVSYSLLVLPPKKELRKKGYNMTDINTTSTRVHPLARWQTHVLKHGATYRDALDAVEEANTKHWGFLKARIQFSCGSFESFVRTNPNDPSTLKGVSTYDPNGVFHKETLDCTLKNRSTLLPRLRAIVDGRGHHLSGSTPPARSFHPQVLYKNCPPPVLSQAGYDFTPMSHNAFLLRTNDHPQGVRDVKSDFMKGSCDYRPRAYLRDEVSGGVNSRHCHCAEVYQVGDYTMDLARGAEIDHRNRTVNFEYTKKGTLKSGSNIVGKRHARVPRFPCDHSVKGACADAGMDTRDGGELPLVSGEAVAEGAEQGGATTSPALRSPRRHCGAGNGKGSSDSPVGRSQEREKQVQVLVD</sequence>
<protein>
    <submittedName>
        <fullName evidence="2">Uncharacterized protein</fullName>
    </submittedName>
</protein>
<gene>
    <name evidence="2" type="ORF">TEOVI_000394700</name>
</gene>
<dbReference type="AlphaFoldDB" id="A0A1G4IIM8"/>
<dbReference type="Proteomes" id="UP000195570">
    <property type="component" value="Unassembled WGS sequence"/>
</dbReference>
<evidence type="ECO:0000313" key="3">
    <source>
        <dbReference type="Proteomes" id="UP000195570"/>
    </source>
</evidence>
<name>A0A1G4IIM8_TRYEQ</name>
<reference evidence="2" key="1">
    <citation type="submission" date="2016-09" db="EMBL/GenBank/DDBJ databases">
        <authorList>
            <person name="Hebert L."/>
            <person name="Moumen B."/>
        </authorList>
    </citation>
    <scope>NUCLEOTIDE SEQUENCE [LARGE SCALE GENOMIC DNA]</scope>
    <source>
        <strain evidence="2">OVI</strain>
    </source>
</reference>
<dbReference type="EMBL" id="CZPT02001851">
    <property type="protein sequence ID" value="SCU72371.1"/>
    <property type="molecule type" value="Genomic_DNA"/>
</dbReference>
<dbReference type="RefSeq" id="XP_067082878.1">
    <property type="nucleotide sequence ID" value="XM_067226777.1"/>
</dbReference>